<gene>
    <name evidence="2" type="ORF">RRG08_036058</name>
</gene>
<evidence type="ECO:0000313" key="3">
    <source>
        <dbReference type="Proteomes" id="UP001283361"/>
    </source>
</evidence>
<keyword evidence="3" id="KW-1185">Reference proteome</keyword>
<feature type="compositionally biased region" description="Basic and acidic residues" evidence="1">
    <location>
        <begin position="14"/>
        <end position="24"/>
    </location>
</feature>
<feature type="region of interest" description="Disordered" evidence="1">
    <location>
        <begin position="1"/>
        <end position="24"/>
    </location>
</feature>
<reference evidence="2" key="1">
    <citation type="journal article" date="2023" name="G3 (Bethesda)">
        <title>A reference genome for the long-term kleptoplast-retaining sea slug Elysia crispata morphotype clarki.</title>
        <authorList>
            <person name="Eastman K.E."/>
            <person name="Pendleton A.L."/>
            <person name="Shaikh M.A."/>
            <person name="Suttiyut T."/>
            <person name="Ogas R."/>
            <person name="Tomko P."/>
            <person name="Gavelis G."/>
            <person name="Widhalm J.R."/>
            <person name="Wisecaver J.H."/>
        </authorList>
    </citation>
    <scope>NUCLEOTIDE SEQUENCE</scope>
    <source>
        <strain evidence="2">ECLA1</strain>
    </source>
</reference>
<comment type="caution">
    <text evidence="2">The sequence shown here is derived from an EMBL/GenBank/DDBJ whole genome shotgun (WGS) entry which is preliminary data.</text>
</comment>
<dbReference type="AlphaFoldDB" id="A0AAE1E155"/>
<organism evidence="2 3">
    <name type="scientific">Elysia crispata</name>
    <name type="common">lettuce slug</name>
    <dbReference type="NCBI Taxonomy" id="231223"/>
    <lineage>
        <taxon>Eukaryota</taxon>
        <taxon>Metazoa</taxon>
        <taxon>Spiralia</taxon>
        <taxon>Lophotrochozoa</taxon>
        <taxon>Mollusca</taxon>
        <taxon>Gastropoda</taxon>
        <taxon>Heterobranchia</taxon>
        <taxon>Euthyneura</taxon>
        <taxon>Panpulmonata</taxon>
        <taxon>Sacoglossa</taxon>
        <taxon>Placobranchoidea</taxon>
        <taxon>Plakobranchidae</taxon>
        <taxon>Elysia</taxon>
    </lineage>
</organism>
<protein>
    <submittedName>
        <fullName evidence="2">Uncharacterized protein</fullName>
    </submittedName>
</protein>
<sequence>MKIAHKNSYGTDYTDMKEHKSEKLSKRLNLRTWPGENEEQSRDLTQVTVQRRRDKSYFSQPCTVVKRSLTSASLVSLNREEPGRDVAQGKRQVFALSPHDENWALRCYACVLTFKRALTPN</sequence>
<dbReference type="Proteomes" id="UP001283361">
    <property type="component" value="Unassembled WGS sequence"/>
</dbReference>
<accession>A0AAE1E155</accession>
<evidence type="ECO:0000313" key="2">
    <source>
        <dbReference type="EMBL" id="KAK3789765.1"/>
    </source>
</evidence>
<evidence type="ECO:0000256" key="1">
    <source>
        <dbReference type="SAM" id="MobiDB-lite"/>
    </source>
</evidence>
<name>A0AAE1E155_9GAST</name>
<dbReference type="EMBL" id="JAWDGP010001628">
    <property type="protein sequence ID" value="KAK3789765.1"/>
    <property type="molecule type" value="Genomic_DNA"/>
</dbReference>
<proteinExistence type="predicted"/>